<dbReference type="InterPro" id="IPR046867">
    <property type="entry name" value="AldOxase/xan_DH_MoCoBD2"/>
</dbReference>
<protein>
    <submittedName>
        <fullName evidence="6">Carbon monoxide dehydrogenase large chain</fullName>
        <ecNumber evidence="6">1.2.99.2</ecNumber>
    </submittedName>
</protein>
<dbReference type="PANTHER" id="PTHR11908">
    <property type="entry name" value="XANTHINE DEHYDROGENASE"/>
    <property type="match status" value="1"/>
</dbReference>
<evidence type="ECO:0000256" key="3">
    <source>
        <dbReference type="ARBA" id="ARBA00023002"/>
    </source>
</evidence>
<dbReference type="Pfam" id="PF02738">
    <property type="entry name" value="MoCoBD_1"/>
    <property type="match status" value="1"/>
</dbReference>
<dbReference type="InterPro" id="IPR008274">
    <property type="entry name" value="AldOxase/xan_DH_MoCoBD1"/>
</dbReference>
<comment type="similarity">
    <text evidence="1">Belongs to the xanthine dehydrogenase family.</text>
</comment>
<evidence type="ECO:0000313" key="6">
    <source>
        <dbReference type="EMBL" id="CZF80072.1"/>
    </source>
</evidence>
<dbReference type="InterPro" id="IPR012780">
    <property type="entry name" value="CO_Mo_DH_lsu"/>
</dbReference>
<dbReference type="SUPFAM" id="SSF56003">
    <property type="entry name" value="Molybdenum cofactor-binding domain"/>
    <property type="match status" value="1"/>
</dbReference>
<evidence type="ECO:0000256" key="2">
    <source>
        <dbReference type="ARBA" id="ARBA00022505"/>
    </source>
</evidence>
<sequence>MQTRGSVMVSSMQDLNTNEEGDLSEVTKRVQGIGCSRKRKEDPKFVQGRGQYVDDVKLPGMVFVDMVRSPYAHARIVSINKEKALALPGVHAVLTAEDLKPLNLHWMPTLAADKQAVLADEKVHFQYQEVAAVIADDRYIAADAIELVEVEYEILPPLVDPYQSMVDGAPIVRDDLLDEHGEVEQSHPNKIFEWDVGDKEGTESVFEKAPVTVKETMYYPRVHPSPLETCGCVASFDPVKGNLTVYVTSQAPHVVRTVVSSLSGISESKVRVISPDIGGGFGNKVGIYPGYVVAIVASIVLGRPVKFVENRTEHLSTTAWARDYFMTGEIAADEQGRIQALRVNVLGDHGAFNSQAQPTKWPAGFMNICTGSYDIPVAYLNVVGVYTNKAPGGVAYRCSFRVTEAVYVIERMMDVLAHKLGVSLAEIRMRNFVKPEQFPYDTALGWQLDSGNYHFALQKVMDAVDYPALLEEQKVKRENGELMGIGVCTFTEIVGAGPTRNCDILGIGMFDSAEIRMHPDGSIIARMGTISQGQGHATTYAQIIATELGVDSDLITIEEGDTDTAPYGLGTYGSRSTPVAAAAVAKAAREIRAKARKLAAAMMEVSEDSLEWQEDRFAVKGVPGMEKTIKEIAAVSYGQLPNGIEPGLEAVNYYDPPNFTYPFGAYICVVDIDKGTGETKVRRFYALDDCGTRINPMIIEGQIHGGLTEGYAVAFGQELPFDADGNILGNTLMDYFIPTAVETPKWETDHTVTPSPHHPLGAKGVAESPHVGSIPCFTSAVVDAFSHLGVTHMDMPHTAYRTWREMKKLGLTQIEDSPDVNKLVEEANKQTFEKTCCHNASTTNALEDTVMKHLQDDGGMAIVKDFPVSQPPEMGWEVLTDIRKVASCIPGASITAQIDETHYDGEVSVKLGPVAMSFKGNIEVLEMSPSAMTMVMLGQGTDTKGTSSAEMKLVAVVRKTASGMVLNGHARVKVRGKLATFGGRMIGQVTDQILDQFGKNYADQVTALSGGEAAEKAKERLAEGPKSVNAFSFGIRLLWRSIKRLFGGK</sequence>
<dbReference type="InterPro" id="IPR000674">
    <property type="entry name" value="Ald_Oxase/Xan_DH_a/b"/>
</dbReference>
<dbReference type="EC" id="1.2.99.2" evidence="6"/>
<dbReference type="GO" id="GO:0043885">
    <property type="term" value="F:anaerobic carbon-monoxide dehydrogenase activity"/>
    <property type="evidence" value="ECO:0007669"/>
    <property type="project" value="InterPro"/>
</dbReference>
<dbReference type="FunFam" id="3.90.1170.50:FF:000006">
    <property type="entry name" value="Carbon monoxide dehydrogenase large chain"/>
    <property type="match status" value="1"/>
</dbReference>
<dbReference type="GO" id="GO:0005507">
    <property type="term" value="F:copper ion binding"/>
    <property type="evidence" value="ECO:0007669"/>
    <property type="project" value="InterPro"/>
</dbReference>
<dbReference type="SUPFAM" id="SSF55961">
    <property type="entry name" value="Bet v1-like"/>
    <property type="match status" value="1"/>
</dbReference>
<dbReference type="Pfam" id="PF06240">
    <property type="entry name" value="COXG"/>
    <property type="match status" value="1"/>
</dbReference>
<dbReference type="PANTHER" id="PTHR11908:SF132">
    <property type="entry name" value="ALDEHYDE OXIDASE 1-RELATED"/>
    <property type="match status" value="1"/>
</dbReference>
<dbReference type="InterPro" id="IPR037165">
    <property type="entry name" value="AldOxase/xan_DH_Mopterin-bd_sf"/>
</dbReference>
<keyword evidence="3 6" id="KW-0560">Oxidoreductase</keyword>
<keyword evidence="7" id="KW-1185">Reference proteome</keyword>
<dbReference type="GO" id="GO:0030151">
    <property type="term" value="F:molybdenum ion binding"/>
    <property type="evidence" value="ECO:0007669"/>
    <property type="project" value="InterPro"/>
</dbReference>
<evidence type="ECO:0000259" key="5">
    <source>
        <dbReference type="SMART" id="SM01008"/>
    </source>
</evidence>
<dbReference type="InterPro" id="IPR016208">
    <property type="entry name" value="Ald_Oxase/xanthine_DH-like"/>
</dbReference>
<comment type="cofactor">
    <cofactor evidence="4">
        <name>Mo-molybdopterin cytosine dinucleotide</name>
        <dbReference type="ChEBI" id="CHEBI:71308"/>
    </cofactor>
</comment>
<dbReference type="CDD" id="cd07823">
    <property type="entry name" value="SRPBCC_5"/>
    <property type="match status" value="1"/>
</dbReference>
<dbReference type="SMART" id="SM01008">
    <property type="entry name" value="Ald_Xan_dh_C"/>
    <property type="match status" value="1"/>
</dbReference>
<dbReference type="Gene3D" id="3.90.1170.50">
    <property type="entry name" value="Aldehyde oxidase/xanthine dehydrogenase, a/b hammerhead"/>
    <property type="match status" value="1"/>
</dbReference>
<gene>
    <name evidence="6" type="primary">cutL</name>
    <name evidence="6" type="ORF">GMA8713_01242</name>
</gene>
<evidence type="ECO:0000256" key="4">
    <source>
        <dbReference type="ARBA" id="ARBA00053029"/>
    </source>
</evidence>
<dbReference type="NCBIfam" id="TIGR02416">
    <property type="entry name" value="CO_dehy_Mo_lg"/>
    <property type="match status" value="1"/>
</dbReference>
<dbReference type="InterPro" id="IPR010419">
    <property type="entry name" value="CO_DH_gsu"/>
</dbReference>
<organism evidence="6 7">
    <name type="scientific">Grimontia marina</name>
    <dbReference type="NCBI Taxonomy" id="646534"/>
    <lineage>
        <taxon>Bacteria</taxon>
        <taxon>Pseudomonadati</taxon>
        <taxon>Pseudomonadota</taxon>
        <taxon>Gammaproteobacteria</taxon>
        <taxon>Vibrionales</taxon>
        <taxon>Vibrionaceae</taxon>
        <taxon>Grimontia</taxon>
    </lineage>
</organism>
<reference evidence="7" key="1">
    <citation type="submission" date="2016-02" db="EMBL/GenBank/DDBJ databases">
        <authorList>
            <person name="Rodrigo-Torres Lidia"/>
            <person name="Arahal R.David."/>
        </authorList>
    </citation>
    <scope>NUCLEOTIDE SEQUENCE [LARGE SCALE GENOMIC DNA]</scope>
    <source>
        <strain evidence="7">CECT 8713</strain>
    </source>
</reference>
<name>A0A128EZS5_9GAMM</name>
<evidence type="ECO:0000313" key="7">
    <source>
        <dbReference type="Proteomes" id="UP000073601"/>
    </source>
</evidence>
<proteinExistence type="inferred from homology"/>
<dbReference type="EMBL" id="FIZY01000008">
    <property type="protein sequence ID" value="CZF80072.1"/>
    <property type="molecule type" value="Genomic_DNA"/>
</dbReference>
<dbReference type="InterPro" id="IPR036856">
    <property type="entry name" value="Ald_Oxase/Xan_DH_a/b_sf"/>
</dbReference>
<keyword evidence="2" id="KW-0500">Molybdenum</keyword>
<feature type="domain" description="Aldehyde oxidase/xanthine dehydrogenase a/b hammerhead" evidence="5">
    <location>
        <begin position="47"/>
        <end position="156"/>
    </location>
</feature>
<dbReference type="GO" id="GO:0005506">
    <property type="term" value="F:iron ion binding"/>
    <property type="evidence" value="ECO:0007669"/>
    <property type="project" value="InterPro"/>
</dbReference>
<dbReference type="Gene3D" id="3.30.530.20">
    <property type="match status" value="1"/>
</dbReference>
<dbReference type="AlphaFoldDB" id="A0A128EZS5"/>
<evidence type="ECO:0000256" key="1">
    <source>
        <dbReference type="ARBA" id="ARBA00006849"/>
    </source>
</evidence>
<dbReference type="InterPro" id="IPR023393">
    <property type="entry name" value="START-like_dom_sf"/>
</dbReference>
<accession>A0A128EZS5</accession>
<dbReference type="SUPFAM" id="SSF54665">
    <property type="entry name" value="CO dehydrogenase molybdoprotein N-domain-like"/>
    <property type="match status" value="1"/>
</dbReference>
<dbReference type="Pfam" id="PF01315">
    <property type="entry name" value="Ald_Xan_dh_C"/>
    <property type="match status" value="1"/>
</dbReference>
<dbReference type="FunFam" id="3.30.365.10:FF:000001">
    <property type="entry name" value="Xanthine dehydrogenase oxidase"/>
    <property type="match status" value="1"/>
</dbReference>
<dbReference type="Proteomes" id="UP000073601">
    <property type="component" value="Unassembled WGS sequence"/>
</dbReference>
<dbReference type="Pfam" id="PF20256">
    <property type="entry name" value="MoCoBD_2"/>
    <property type="match status" value="1"/>
</dbReference>
<dbReference type="Gene3D" id="3.30.365.10">
    <property type="entry name" value="Aldehyde oxidase/xanthine dehydrogenase, molybdopterin binding domain"/>
    <property type="match status" value="4"/>
</dbReference>